<sequence length="442" mass="48090">MNATPTPRGHAVVIGASLGGLLAARALSESFERLTLIERDELPAAPDHRRGTPQDHHTHGLLARGRHALDQLFPGFTEELVAASAPLADLQADMHWYFDGRPLAPTRSGLVGVAASRPLIEYVVRSRVAAIPGVTFIDRCPGLDLTTSPDRSAVMGVRLLGGGEGAGERVIEADLVIDASGRGSHSPVRLEQWGYGRPREDRVHIGCTYMTQMYRREPHHLDGRIGTVCSSYPGQPRGGIILAQEHDRFIVTLAGVLGEEAPSDRAGMIAYAETYAAPEFAEIIRTAKPLGEPVQMRYPASVRRRYEDMAAFPEGFLVVADALCSFNPLYGQGITVAALEAVLLTDLLAESRDDLWRRFFRGAAELVDTPWALVLGGDLRHPQVEGARTAQSQNFAEYMTRYWSAAHHDALLGTALLRVTNLLDEPASLLAPDLVDRVTANC</sequence>
<dbReference type="Proteomes" id="UP001165270">
    <property type="component" value="Unassembled WGS sequence"/>
</dbReference>
<dbReference type="SUPFAM" id="SSF51905">
    <property type="entry name" value="FAD/NAD(P)-binding domain"/>
    <property type="match status" value="1"/>
</dbReference>
<reference evidence="1" key="1">
    <citation type="submission" date="2022-03" db="EMBL/GenBank/DDBJ databases">
        <title>Streptomyces 7R015 and 7R016 isolated from Barleria lupulina in Thailand.</title>
        <authorList>
            <person name="Kanchanasin P."/>
            <person name="Phongsopitanun W."/>
            <person name="Tanasupawat S."/>
        </authorList>
    </citation>
    <scope>NUCLEOTIDE SEQUENCE</scope>
    <source>
        <strain evidence="1">7R016</strain>
    </source>
</reference>
<dbReference type="PANTHER" id="PTHR43422:SF3">
    <property type="entry name" value="THIAMINE THIAZOLE SYNTHASE"/>
    <property type="match status" value="1"/>
</dbReference>
<dbReference type="RefSeq" id="WP_242712079.1">
    <property type="nucleotide sequence ID" value="NZ_JALDAX010000014.1"/>
</dbReference>
<name>A0ABS9XPR9_9ACTN</name>
<keyword evidence="2" id="KW-1185">Reference proteome</keyword>
<gene>
    <name evidence="1" type="ORF">MQN93_30500</name>
</gene>
<evidence type="ECO:0000313" key="2">
    <source>
        <dbReference type="Proteomes" id="UP001165270"/>
    </source>
</evidence>
<dbReference type="GO" id="GO:0004497">
    <property type="term" value="F:monooxygenase activity"/>
    <property type="evidence" value="ECO:0007669"/>
    <property type="project" value="UniProtKB-KW"/>
</dbReference>
<dbReference type="PANTHER" id="PTHR43422">
    <property type="entry name" value="THIAMINE THIAZOLE SYNTHASE"/>
    <property type="match status" value="1"/>
</dbReference>
<dbReference type="EMBL" id="JALDAX010000014">
    <property type="protein sequence ID" value="MCI3244063.1"/>
    <property type="molecule type" value="Genomic_DNA"/>
</dbReference>
<dbReference type="InterPro" id="IPR036188">
    <property type="entry name" value="FAD/NAD-bd_sf"/>
</dbReference>
<evidence type="ECO:0000313" key="1">
    <source>
        <dbReference type="EMBL" id="MCI3244063.1"/>
    </source>
</evidence>
<keyword evidence="1" id="KW-0560">Oxidoreductase</keyword>
<dbReference type="Gene3D" id="3.50.50.60">
    <property type="entry name" value="FAD/NAD(P)-binding domain"/>
    <property type="match status" value="1"/>
</dbReference>
<organism evidence="1 2">
    <name type="scientific">Streptomyces spinosisporus</name>
    <dbReference type="NCBI Taxonomy" id="2927582"/>
    <lineage>
        <taxon>Bacteria</taxon>
        <taxon>Bacillati</taxon>
        <taxon>Actinomycetota</taxon>
        <taxon>Actinomycetes</taxon>
        <taxon>Kitasatosporales</taxon>
        <taxon>Streptomycetaceae</taxon>
        <taxon>Streptomyces</taxon>
    </lineage>
</organism>
<proteinExistence type="predicted"/>
<keyword evidence="1" id="KW-0503">Monooxygenase</keyword>
<protein>
    <submittedName>
        <fullName evidence="1">FAD-binding monooxygenase</fullName>
    </submittedName>
</protein>
<comment type="caution">
    <text evidence="1">The sequence shown here is derived from an EMBL/GenBank/DDBJ whole genome shotgun (WGS) entry which is preliminary data.</text>
</comment>
<accession>A0ABS9XPR9</accession>